<proteinExistence type="inferred from homology"/>
<dbReference type="GO" id="GO:0004644">
    <property type="term" value="F:phosphoribosylglycinamide formyltransferase activity"/>
    <property type="evidence" value="ECO:0007669"/>
    <property type="project" value="UniProtKB-UniRule"/>
</dbReference>
<name>A0A520N002_9GAMM</name>
<feature type="binding site" evidence="4">
    <location>
        <begin position="87"/>
        <end position="90"/>
    </location>
    <ligand>
        <name>(6R)-10-formyltetrahydrofolate</name>
        <dbReference type="ChEBI" id="CHEBI:195366"/>
    </ligand>
</feature>
<dbReference type="InterPro" id="IPR004607">
    <property type="entry name" value="GART"/>
</dbReference>
<accession>A0A520N002</accession>
<protein>
    <recommendedName>
        <fullName evidence="4">Phosphoribosylglycinamide formyltransferase</fullName>
        <ecNumber evidence="4">2.1.2.2</ecNumber>
    </recommendedName>
    <alternativeName>
        <fullName evidence="4">5'-phosphoribosylglycinamide transformylase</fullName>
    </alternativeName>
    <alternativeName>
        <fullName evidence="4">GAR transformylase</fullName>
        <shortName evidence="4">GART</shortName>
    </alternativeName>
</protein>
<dbReference type="CDD" id="cd08645">
    <property type="entry name" value="FMT_core_GART"/>
    <property type="match status" value="1"/>
</dbReference>
<comment type="catalytic activity">
    <reaction evidence="4">
        <text>N(1)-(5-phospho-beta-D-ribosyl)glycinamide + (6R)-10-formyltetrahydrofolate = N(2)-formyl-N(1)-(5-phospho-beta-D-ribosyl)glycinamide + (6S)-5,6,7,8-tetrahydrofolate + H(+)</text>
        <dbReference type="Rhea" id="RHEA:15053"/>
        <dbReference type="ChEBI" id="CHEBI:15378"/>
        <dbReference type="ChEBI" id="CHEBI:57453"/>
        <dbReference type="ChEBI" id="CHEBI:143788"/>
        <dbReference type="ChEBI" id="CHEBI:147286"/>
        <dbReference type="ChEBI" id="CHEBI:195366"/>
        <dbReference type="EC" id="2.1.2.2"/>
    </reaction>
</comment>
<dbReference type="SUPFAM" id="SSF53328">
    <property type="entry name" value="Formyltransferase"/>
    <property type="match status" value="1"/>
</dbReference>
<comment type="function">
    <text evidence="4">Catalyzes the transfer of a formyl group from 10-formyltetrahydrofolate to 5-phospho-ribosyl-glycinamide (GAR), producing 5-phospho-ribosyl-N-formylglycinamide (FGAR) and tetrahydrofolate.</text>
</comment>
<comment type="caution">
    <text evidence="6">The sequence shown here is derived from an EMBL/GenBank/DDBJ whole genome shotgun (WGS) entry which is preliminary data.</text>
</comment>
<dbReference type="PANTHER" id="PTHR43369:SF2">
    <property type="entry name" value="PHOSPHORIBOSYLGLYCINAMIDE FORMYLTRANSFERASE"/>
    <property type="match status" value="1"/>
</dbReference>
<evidence type="ECO:0000313" key="6">
    <source>
        <dbReference type="EMBL" id="RZO26804.1"/>
    </source>
</evidence>
<gene>
    <name evidence="4 6" type="primary">purN</name>
    <name evidence="6" type="ORF">EVA92_01210</name>
</gene>
<feature type="binding site" evidence="4">
    <location>
        <position position="62"/>
    </location>
    <ligand>
        <name>(6R)-10-formyltetrahydrofolate</name>
        <dbReference type="ChEBI" id="CHEBI:195366"/>
    </ligand>
</feature>
<feature type="active site" description="Proton donor" evidence="4">
    <location>
        <position position="106"/>
    </location>
</feature>
<evidence type="ECO:0000313" key="7">
    <source>
        <dbReference type="Proteomes" id="UP000315825"/>
    </source>
</evidence>
<dbReference type="Pfam" id="PF00551">
    <property type="entry name" value="Formyl_trans_N"/>
    <property type="match status" value="1"/>
</dbReference>
<evidence type="ECO:0000256" key="2">
    <source>
        <dbReference type="ARBA" id="ARBA00022679"/>
    </source>
</evidence>
<comment type="similarity">
    <text evidence="4">Belongs to the GART family.</text>
</comment>
<dbReference type="Proteomes" id="UP000315825">
    <property type="component" value="Unassembled WGS sequence"/>
</dbReference>
<feature type="site" description="Raises pKa of active site His" evidence="4">
    <location>
        <position position="142"/>
    </location>
</feature>
<dbReference type="HAMAP" id="MF_01930">
    <property type="entry name" value="PurN"/>
    <property type="match status" value="1"/>
</dbReference>
<dbReference type="InterPro" id="IPR036477">
    <property type="entry name" value="Formyl_transf_N_sf"/>
</dbReference>
<dbReference type="InterPro" id="IPR002376">
    <property type="entry name" value="Formyl_transf_N"/>
</dbReference>
<dbReference type="GO" id="GO:0005829">
    <property type="term" value="C:cytosol"/>
    <property type="evidence" value="ECO:0007669"/>
    <property type="project" value="TreeGrafter"/>
</dbReference>
<organism evidence="6 7">
    <name type="scientific">SAR86 cluster bacterium</name>
    <dbReference type="NCBI Taxonomy" id="2030880"/>
    <lineage>
        <taxon>Bacteria</taxon>
        <taxon>Pseudomonadati</taxon>
        <taxon>Pseudomonadota</taxon>
        <taxon>Gammaproteobacteria</taxon>
        <taxon>SAR86 cluster</taxon>
    </lineage>
</organism>
<feature type="binding site" evidence="4">
    <location>
        <begin position="11"/>
        <end position="13"/>
    </location>
    <ligand>
        <name>N(1)-(5-phospho-beta-D-ribosyl)glycinamide</name>
        <dbReference type="ChEBI" id="CHEBI:143788"/>
    </ligand>
</feature>
<evidence type="ECO:0000259" key="5">
    <source>
        <dbReference type="Pfam" id="PF00551"/>
    </source>
</evidence>
<comment type="pathway">
    <text evidence="1 4">Purine metabolism; IMP biosynthesis via de novo pathway; N(2)-formyl-N(1)-(5-phospho-D-ribosyl)glycinamide from N(1)-(5-phospho-D-ribosyl)glycinamide (10-formyl THF route): step 1/1.</text>
</comment>
<sequence length="184" mass="20816">MNIIVFFSGSGTNLKSIIDKQAHYGYKVIGALTNNPDAGGVKICNSQKVDLKIIDHKNYSERDLFDQEIDRYLHTLNPDYIILAGFMRILGKRLVDSWEGQIINIHPSLLPKYPGLNTHKRVIESGDIEHGTTIHYVTSELDSGPIIRQESISIEPNDDETTLIDKIKKLENLIYPEVISKLTK</sequence>
<dbReference type="AlphaFoldDB" id="A0A520N002"/>
<keyword evidence="3 4" id="KW-0658">Purine biosynthesis</keyword>
<keyword evidence="2 4" id="KW-0808">Transferase</keyword>
<dbReference type="Gene3D" id="3.40.50.170">
    <property type="entry name" value="Formyl transferase, N-terminal domain"/>
    <property type="match status" value="1"/>
</dbReference>
<dbReference type="NCBIfam" id="TIGR00639">
    <property type="entry name" value="PurN"/>
    <property type="match status" value="1"/>
</dbReference>
<dbReference type="EC" id="2.1.2.2" evidence="4"/>
<dbReference type="EMBL" id="SHBE01000002">
    <property type="protein sequence ID" value="RZO26804.1"/>
    <property type="molecule type" value="Genomic_DNA"/>
</dbReference>
<feature type="domain" description="Formyl transferase N-terminal" evidence="5">
    <location>
        <begin position="1"/>
        <end position="179"/>
    </location>
</feature>
<reference evidence="6 7" key="1">
    <citation type="submission" date="2019-02" db="EMBL/GenBank/DDBJ databases">
        <title>Prokaryotic population dynamics and viral predation in marine succession experiment using metagenomics: the confinement effect.</title>
        <authorList>
            <person name="Haro-Moreno J.M."/>
            <person name="Rodriguez-Valera F."/>
            <person name="Lopez-Perez M."/>
        </authorList>
    </citation>
    <scope>NUCLEOTIDE SEQUENCE [LARGE SCALE GENOMIC DNA]</scope>
    <source>
        <strain evidence="6">MED-G159</strain>
    </source>
</reference>
<dbReference type="PANTHER" id="PTHR43369">
    <property type="entry name" value="PHOSPHORIBOSYLGLYCINAMIDE FORMYLTRANSFERASE"/>
    <property type="match status" value="1"/>
</dbReference>
<evidence type="ECO:0000256" key="1">
    <source>
        <dbReference type="ARBA" id="ARBA00005054"/>
    </source>
</evidence>
<feature type="binding site" evidence="4">
    <location>
        <position position="104"/>
    </location>
    <ligand>
        <name>(6R)-10-formyltetrahydrofolate</name>
        <dbReference type="ChEBI" id="CHEBI:195366"/>
    </ligand>
</feature>
<dbReference type="UniPathway" id="UPA00074">
    <property type="reaction ID" value="UER00126"/>
</dbReference>
<dbReference type="GO" id="GO:0006189">
    <property type="term" value="P:'de novo' IMP biosynthetic process"/>
    <property type="evidence" value="ECO:0007669"/>
    <property type="project" value="UniProtKB-UniRule"/>
</dbReference>
<evidence type="ECO:0000256" key="3">
    <source>
        <dbReference type="ARBA" id="ARBA00022755"/>
    </source>
</evidence>
<evidence type="ECO:0000256" key="4">
    <source>
        <dbReference type="HAMAP-Rule" id="MF_01930"/>
    </source>
</evidence>